<gene>
    <name evidence="2" type="ORF">DGD08_03000</name>
</gene>
<feature type="chain" id="PRO_5017567103" description="Outer membrane protein beta-barrel domain-containing protein" evidence="1">
    <location>
        <begin position="28"/>
        <end position="339"/>
    </location>
</feature>
<reference evidence="2 3" key="1">
    <citation type="journal article" date="2018" name="Nat. Biotechnol.">
        <title>A standardized bacterial taxonomy based on genome phylogeny substantially revises the tree of life.</title>
        <authorList>
            <person name="Parks D.H."/>
            <person name="Chuvochina M."/>
            <person name="Waite D.W."/>
            <person name="Rinke C."/>
            <person name="Skarshewski A."/>
            <person name="Chaumeil P.A."/>
            <person name="Hugenholtz P."/>
        </authorList>
    </citation>
    <scope>NUCLEOTIDE SEQUENCE [LARGE SCALE GENOMIC DNA]</scope>
    <source>
        <strain evidence="2">UBA8844</strain>
    </source>
</reference>
<accession>A0A3D4V4X3</accession>
<evidence type="ECO:0000313" key="3">
    <source>
        <dbReference type="Proteomes" id="UP000264071"/>
    </source>
</evidence>
<dbReference type="AlphaFoldDB" id="A0A3D4V4X3"/>
<comment type="caution">
    <text evidence="2">The sequence shown here is derived from an EMBL/GenBank/DDBJ whole genome shotgun (WGS) entry which is preliminary data.</text>
</comment>
<evidence type="ECO:0008006" key="4">
    <source>
        <dbReference type="Google" id="ProtNLM"/>
    </source>
</evidence>
<keyword evidence="1" id="KW-0732">Signal</keyword>
<dbReference type="EMBL" id="DPIY01000004">
    <property type="protein sequence ID" value="HCT56161.1"/>
    <property type="molecule type" value="Genomic_DNA"/>
</dbReference>
<evidence type="ECO:0000313" key="2">
    <source>
        <dbReference type="EMBL" id="HCT56161.1"/>
    </source>
</evidence>
<protein>
    <recommendedName>
        <fullName evidence="4">Outer membrane protein beta-barrel domain-containing protein</fullName>
    </recommendedName>
</protein>
<sequence length="339" mass="35138">MRRRQGFLAVATLQLAAVGMLASEAGAQTTTGQCTMATFNGSAADPCQKGRDLFAFIVPQVGVALSAGNPVLGEGGTMGGWGKRALSVRVSAVEGYLPRNSVPISTAIGAQPGDFGAKRTYVPVPSADVAVGLFSGVPAGLTNVGGIDALLGVTFVPEASEGTFRLKPTGSNFAVSYGVRVGALQESSVVPGVSISYMRRKLPTENIGYTPGNDTLNVKNIAITSNTWRLVASKRIAIVGLAAGIGRDEIDGTSSMDGVVNESVGSATLRSAVNLSDVRTRSKRNTAFLNASFGISAVRVVGEYGWSSAGTIEQTVNQFGGRRANEAYRYASMGLTVRF</sequence>
<feature type="signal peptide" evidence="1">
    <location>
        <begin position="1"/>
        <end position="27"/>
    </location>
</feature>
<proteinExistence type="predicted"/>
<name>A0A3D4V4X3_9BACT</name>
<organism evidence="2 3">
    <name type="scientific">Gemmatimonas aurantiaca</name>
    <dbReference type="NCBI Taxonomy" id="173480"/>
    <lineage>
        <taxon>Bacteria</taxon>
        <taxon>Pseudomonadati</taxon>
        <taxon>Gemmatimonadota</taxon>
        <taxon>Gemmatimonadia</taxon>
        <taxon>Gemmatimonadales</taxon>
        <taxon>Gemmatimonadaceae</taxon>
        <taxon>Gemmatimonas</taxon>
    </lineage>
</organism>
<dbReference type="Proteomes" id="UP000264071">
    <property type="component" value="Unassembled WGS sequence"/>
</dbReference>
<evidence type="ECO:0000256" key="1">
    <source>
        <dbReference type="SAM" id="SignalP"/>
    </source>
</evidence>